<comment type="caution">
    <text evidence="1">The sequence shown here is derived from an EMBL/GenBank/DDBJ whole genome shotgun (WGS) entry which is preliminary data.</text>
</comment>
<evidence type="ECO:0000313" key="2">
    <source>
        <dbReference type="Proteomes" id="UP001642484"/>
    </source>
</evidence>
<accession>A0ABP0LTG9</accession>
<name>A0ABP0LTG9_9DINO</name>
<organism evidence="1 2">
    <name type="scientific">Durusdinium trenchii</name>
    <dbReference type="NCBI Taxonomy" id="1381693"/>
    <lineage>
        <taxon>Eukaryota</taxon>
        <taxon>Sar</taxon>
        <taxon>Alveolata</taxon>
        <taxon>Dinophyceae</taxon>
        <taxon>Suessiales</taxon>
        <taxon>Symbiodiniaceae</taxon>
        <taxon>Durusdinium</taxon>
    </lineage>
</organism>
<evidence type="ECO:0000313" key="1">
    <source>
        <dbReference type="EMBL" id="CAK9041304.1"/>
    </source>
</evidence>
<proteinExistence type="predicted"/>
<gene>
    <name evidence="1" type="ORF">CCMP2556_LOCUS22160</name>
</gene>
<dbReference type="Proteomes" id="UP001642484">
    <property type="component" value="Unassembled WGS sequence"/>
</dbReference>
<sequence length="146" mass="15332">MASLQGQQRDALRPFSPVHTLLVPLPCPQGGPPQVSSMLEARPTTLGWPESVESESFWEVAPDLADSPAAAWAMSGAFPAELKPLFVECFGVREVVDTAALREGILARVNHGKRAGGSRPGGFGGFGSFSGEHLGSKAVNESLSSM</sequence>
<dbReference type="EMBL" id="CAXAMN010013603">
    <property type="protein sequence ID" value="CAK9041304.1"/>
    <property type="molecule type" value="Genomic_DNA"/>
</dbReference>
<reference evidence="1 2" key="1">
    <citation type="submission" date="2024-02" db="EMBL/GenBank/DDBJ databases">
        <authorList>
            <person name="Chen Y."/>
            <person name="Shah S."/>
            <person name="Dougan E. K."/>
            <person name="Thang M."/>
            <person name="Chan C."/>
        </authorList>
    </citation>
    <scope>NUCLEOTIDE SEQUENCE [LARGE SCALE GENOMIC DNA]</scope>
</reference>
<keyword evidence="2" id="KW-1185">Reference proteome</keyword>
<protein>
    <submittedName>
        <fullName evidence="1">Uncharacterized protein</fullName>
    </submittedName>
</protein>